<keyword evidence="13" id="KW-1185">Reference proteome</keyword>
<evidence type="ECO:0000256" key="5">
    <source>
        <dbReference type="ARBA" id="ARBA00022741"/>
    </source>
</evidence>
<name>A0A2U2B9N3_9BACT</name>
<dbReference type="Gene3D" id="1.20.1560.10">
    <property type="entry name" value="ABC transporter type 1, transmembrane domain"/>
    <property type="match status" value="1"/>
</dbReference>
<dbReference type="SUPFAM" id="SSF90123">
    <property type="entry name" value="ABC transporter transmembrane region"/>
    <property type="match status" value="1"/>
</dbReference>
<evidence type="ECO:0000256" key="3">
    <source>
        <dbReference type="ARBA" id="ARBA00022475"/>
    </source>
</evidence>
<evidence type="ECO:0000256" key="1">
    <source>
        <dbReference type="ARBA" id="ARBA00004651"/>
    </source>
</evidence>
<dbReference type="Gene3D" id="3.40.50.300">
    <property type="entry name" value="P-loop containing nucleotide triphosphate hydrolases"/>
    <property type="match status" value="1"/>
</dbReference>
<sequence>MLRYIWSSSPGWTILNAALILIRGVLPLFLLYLVKLLVDEIQTVATGPNGEDAFNRLLGLLIIAAVVFLANALSASLGTLVRERQSFLISDYFDNLIHNKTTNIEYGYFEHPKYQNVFFRALNEASFRPSRIFYGIVGLLQNLITLIVMGGILLMVHWSISIVLLVVTLPVTAIRLRYARSLFSFKRKNTNRERKVNYYNRLLTSREFAKELRTFELGSLFRQRYHEIKDDWRQSQFRMLRSKTLREVAVQVLAAIAVFSVYGLIAFRAFQGQLSIGDVVLYFMALQRGYAYLQEFLGRISGLYEDSLFLNNLFEFLHLPEAQPTLEENEKVPFPARMKQGIRLDNVGFHYPSNDRWILRNVSFQINAGETVALVGANGTGKTTLVKLICGLYKPNEGKIYVDKHPIDHLKWKSRVDNISVIYQDFMLYNVTAKENIWFGNVRQQLSEKNIKDAANQAGINEVIEEFENGYNTTLGTLFDDSEQLSPGQWQRLALARSFFNQSQVVLLDEPTSSLDAFSEAKLLNYIKGITENRTALIISHRLSTIKMADRIVVLDGENVVETGHYRELMNMKGHFYKMVQSFSELGIIR</sequence>
<feature type="transmembrane region" description="Helical" evidence="9">
    <location>
        <begin position="54"/>
        <end position="81"/>
    </location>
</feature>
<feature type="transmembrane region" description="Helical" evidence="9">
    <location>
        <begin position="248"/>
        <end position="270"/>
    </location>
</feature>
<evidence type="ECO:0000259" key="10">
    <source>
        <dbReference type="PROSITE" id="PS50893"/>
    </source>
</evidence>
<keyword evidence="5" id="KW-0547">Nucleotide-binding</keyword>
<dbReference type="AlphaFoldDB" id="A0A2U2B9N3"/>
<reference evidence="12 13" key="1">
    <citation type="submission" date="2018-05" db="EMBL/GenBank/DDBJ databases">
        <title>Marinilabilia rubrum sp. nov., isolated from saltern sediment.</title>
        <authorList>
            <person name="Zhang R."/>
        </authorList>
    </citation>
    <scope>NUCLEOTIDE SEQUENCE [LARGE SCALE GENOMIC DNA]</scope>
    <source>
        <strain evidence="12 13">WTE16</strain>
    </source>
</reference>
<dbReference type="Pfam" id="PF00005">
    <property type="entry name" value="ABC_tran"/>
    <property type="match status" value="1"/>
</dbReference>
<keyword evidence="7 9" id="KW-1133">Transmembrane helix</keyword>
<feature type="transmembrane region" description="Helical" evidence="9">
    <location>
        <begin position="132"/>
        <end position="152"/>
    </location>
</feature>
<dbReference type="SUPFAM" id="SSF52540">
    <property type="entry name" value="P-loop containing nucleoside triphosphate hydrolases"/>
    <property type="match status" value="1"/>
</dbReference>
<dbReference type="InterPro" id="IPR003439">
    <property type="entry name" value="ABC_transporter-like_ATP-bd"/>
</dbReference>
<dbReference type="InterPro" id="IPR017871">
    <property type="entry name" value="ABC_transporter-like_CS"/>
</dbReference>
<dbReference type="InterPro" id="IPR036640">
    <property type="entry name" value="ABC1_TM_sf"/>
</dbReference>
<evidence type="ECO:0000256" key="6">
    <source>
        <dbReference type="ARBA" id="ARBA00022840"/>
    </source>
</evidence>
<dbReference type="PANTHER" id="PTHR43394:SF1">
    <property type="entry name" value="ATP-BINDING CASSETTE SUB-FAMILY B MEMBER 10, MITOCHONDRIAL"/>
    <property type="match status" value="1"/>
</dbReference>
<dbReference type="InterPro" id="IPR039421">
    <property type="entry name" value="Type_1_exporter"/>
</dbReference>
<evidence type="ECO:0000313" key="12">
    <source>
        <dbReference type="EMBL" id="PWD99778.1"/>
    </source>
</evidence>
<keyword evidence="8 9" id="KW-0472">Membrane</keyword>
<dbReference type="InterPro" id="IPR027417">
    <property type="entry name" value="P-loop_NTPase"/>
</dbReference>
<comment type="subcellular location">
    <subcellularLocation>
        <location evidence="1">Cell membrane</location>
        <topology evidence="1">Multi-pass membrane protein</topology>
    </subcellularLocation>
</comment>
<feature type="transmembrane region" description="Helical" evidence="9">
    <location>
        <begin position="158"/>
        <end position="178"/>
    </location>
</feature>
<dbReference type="InterPro" id="IPR003593">
    <property type="entry name" value="AAA+_ATPase"/>
</dbReference>
<accession>A0A2U2B9N3</accession>
<evidence type="ECO:0000256" key="2">
    <source>
        <dbReference type="ARBA" id="ARBA00022448"/>
    </source>
</evidence>
<evidence type="ECO:0000259" key="11">
    <source>
        <dbReference type="PROSITE" id="PS50929"/>
    </source>
</evidence>
<dbReference type="PROSITE" id="PS50893">
    <property type="entry name" value="ABC_TRANSPORTER_2"/>
    <property type="match status" value="1"/>
</dbReference>
<dbReference type="PROSITE" id="PS50929">
    <property type="entry name" value="ABC_TM1F"/>
    <property type="match status" value="1"/>
</dbReference>
<dbReference type="EMBL" id="QEWP01000005">
    <property type="protein sequence ID" value="PWD99778.1"/>
    <property type="molecule type" value="Genomic_DNA"/>
</dbReference>
<evidence type="ECO:0000256" key="7">
    <source>
        <dbReference type="ARBA" id="ARBA00022989"/>
    </source>
</evidence>
<dbReference type="FunFam" id="3.40.50.300:FF:000221">
    <property type="entry name" value="Multidrug ABC transporter ATP-binding protein"/>
    <property type="match status" value="1"/>
</dbReference>
<evidence type="ECO:0000256" key="9">
    <source>
        <dbReference type="SAM" id="Phobius"/>
    </source>
</evidence>
<dbReference type="PROSITE" id="PS00211">
    <property type="entry name" value="ABC_TRANSPORTER_1"/>
    <property type="match status" value="1"/>
</dbReference>
<feature type="transmembrane region" description="Helical" evidence="9">
    <location>
        <begin position="12"/>
        <end position="34"/>
    </location>
</feature>
<dbReference type="InterPro" id="IPR011527">
    <property type="entry name" value="ABC1_TM_dom"/>
</dbReference>
<comment type="caution">
    <text evidence="12">The sequence shown here is derived from an EMBL/GenBank/DDBJ whole genome shotgun (WGS) entry which is preliminary data.</text>
</comment>
<evidence type="ECO:0000313" key="13">
    <source>
        <dbReference type="Proteomes" id="UP000244956"/>
    </source>
</evidence>
<gene>
    <name evidence="12" type="ORF">DDZ16_07740</name>
</gene>
<keyword evidence="3" id="KW-1003">Cell membrane</keyword>
<feature type="domain" description="ABC transporter" evidence="10">
    <location>
        <begin position="342"/>
        <end position="582"/>
    </location>
</feature>
<dbReference type="GO" id="GO:0005886">
    <property type="term" value="C:plasma membrane"/>
    <property type="evidence" value="ECO:0007669"/>
    <property type="project" value="UniProtKB-SubCell"/>
</dbReference>
<dbReference type="OrthoDB" id="9762778at2"/>
<keyword evidence="6 12" id="KW-0067">ATP-binding</keyword>
<dbReference type="PANTHER" id="PTHR43394">
    <property type="entry name" value="ATP-DEPENDENT PERMEASE MDL1, MITOCHONDRIAL"/>
    <property type="match status" value="1"/>
</dbReference>
<dbReference type="GO" id="GO:0016887">
    <property type="term" value="F:ATP hydrolysis activity"/>
    <property type="evidence" value="ECO:0007669"/>
    <property type="project" value="InterPro"/>
</dbReference>
<dbReference type="Proteomes" id="UP000244956">
    <property type="component" value="Unassembled WGS sequence"/>
</dbReference>
<feature type="domain" description="ABC transmembrane type-1" evidence="11">
    <location>
        <begin position="14"/>
        <end position="305"/>
    </location>
</feature>
<organism evidence="12 13">
    <name type="scientific">Marinilabilia rubra</name>
    <dbReference type="NCBI Taxonomy" id="2162893"/>
    <lineage>
        <taxon>Bacteria</taxon>
        <taxon>Pseudomonadati</taxon>
        <taxon>Bacteroidota</taxon>
        <taxon>Bacteroidia</taxon>
        <taxon>Marinilabiliales</taxon>
        <taxon>Marinilabiliaceae</taxon>
        <taxon>Marinilabilia</taxon>
    </lineage>
</organism>
<protein>
    <submittedName>
        <fullName evidence="12">ABC transporter ATP-binding protein</fullName>
    </submittedName>
</protein>
<keyword evidence="4 9" id="KW-0812">Transmembrane</keyword>
<evidence type="ECO:0000256" key="8">
    <source>
        <dbReference type="ARBA" id="ARBA00023136"/>
    </source>
</evidence>
<dbReference type="GO" id="GO:0005524">
    <property type="term" value="F:ATP binding"/>
    <property type="evidence" value="ECO:0007669"/>
    <property type="project" value="UniProtKB-KW"/>
</dbReference>
<evidence type="ECO:0000256" key="4">
    <source>
        <dbReference type="ARBA" id="ARBA00022692"/>
    </source>
</evidence>
<dbReference type="GO" id="GO:0015421">
    <property type="term" value="F:ABC-type oligopeptide transporter activity"/>
    <property type="evidence" value="ECO:0007669"/>
    <property type="project" value="TreeGrafter"/>
</dbReference>
<keyword evidence="2" id="KW-0813">Transport</keyword>
<proteinExistence type="predicted"/>
<dbReference type="SMART" id="SM00382">
    <property type="entry name" value="AAA"/>
    <property type="match status" value="1"/>
</dbReference>
<dbReference type="Pfam" id="PF00664">
    <property type="entry name" value="ABC_membrane"/>
    <property type="match status" value="1"/>
</dbReference>